<name>A0A103XM22_CYNCS</name>
<evidence type="ECO:0000313" key="17">
    <source>
        <dbReference type="Proteomes" id="UP000243975"/>
    </source>
</evidence>
<dbReference type="InterPro" id="IPR046959">
    <property type="entry name" value="PRK1-6/SRF4-like"/>
</dbReference>
<evidence type="ECO:0000256" key="2">
    <source>
        <dbReference type="ARBA" id="ARBA00009592"/>
    </source>
</evidence>
<keyword evidence="17" id="KW-1185">Reference proteome</keyword>
<dbReference type="InterPro" id="IPR000719">
    <property type="entry name" value="Prot_kinase_dom"/>
</dbReference>
<dbReference type="EMBL" id="LEKV01004781">
    <property type="protein sequence ID" value="KVH93306.1"/>
    <property type="molecule type" value="Genomic_DNA"/>
</dbReference>
<dbReference type="Pfam" id="PF08263">
    <property type="entry name" value="LRRNT_2"/>
    <property type="match status" value="1"/>
</dbReference>
<dbReference type="Gene3D" id="3.40.50.1110">
    <property type="entry name" value="SGNH hydrolase"/>
    <property type="match status" value="1"/>
</dbReference>
<keyword evidence="8" id="KW-0378">Hydrolase</keyword>
<evidence type="ECO:0000256" key="3">
    <source>
        <dbReference type="ARBA" id="ARBA00022553"/>
    </source>
</evidence>
<dbReference type="SUPFAM" id="SSF52058">
    <property type="entry name" value="L domain-like"/>
    <property type="match status" value="1"/>
</dbReference>
<evidence type="ECO:0000256" key="10">
    <source>
        <dbReference type="ARBA" id="ARBA00023136"/>
    </source>
</evidence>
<dbReference type="Gene3D" id="3.30.200.20">
    <property type="entry name" value="Phosphorylase Kinase, domain 1"/>
    <property type="match status" value="1"/>
</dbReference>
<evidence type="ECO:0000256" key="14">
    <source>
        <dbReference type="SAM" id="SignalP"/>
    </source>
</evidence>
<feature type="domain" description="Protein kinase" evidence="15">
    <location>
        <begin position="445"/>
        <end position="746"/>
    </location>
</feature>
<dbReference type="STRING" id="59895.A0A103XM22"/>
<evidence type="ECO:0000256" key="11">
    <source>
        <dbReference type="ARBA" id="ARBA00023180"/>
    </source>
</evidence>
<keyword evidence="11" id="KW-0325">Glycoprotein</keyword>
<dbReference type="SUPFAM" id="SSF52266">
    <property type="entry name" value="SGNH hydrolase"/>
    <property type="match status" value="1"/>
</dbReference>
<dbReference type="GO" id="GO:0016787">
    <property type="term" value="F:hydrolase activity"/>
    <property type="evidence" value="ECO:0007669"/>
    <property type="project" value="UniProtKB-KW"/>
</dbReference>
<dbReference type="InterPro" id="IPR011009">
    <property type="entry name" value="Kinase-like_dom_sf"/>
</dbReference>
<dbReference type="InterPro" id="IPR013210">
    <property type="entry name" value="LRR_N_plant-typ"/>
</dbReference>
<dbReference type="Proteomes" id="UP000243975">
    <property type="component" value="Unassembled WGS sequence"/>
</dbReference>
<dbReference type="FunFam" id="3.80.10.10:FF:000275">
    <property type="entry name" value="Leucine-rich repeat receptor-like protein kinase"/>
    <property type="match status" value="1"/>
</dbReference>
<evidence type="ECO:0000256" key="8">
    <source>
        <dbReference type="ARBA" id="ARBA00022801"/>
    </source>
</evidence>
<dbReference type="GO" id="GO:0051707">
    <property type="term" value="P:response to other organism"/>
    <property type="evidence" value="ECO:0007669"/>
    <property type="project" value="UniProtKB-ARBA"/>
</dbReference>
<comment type="similarity">
    <text evidence="2">Belongs to the RLP family.</text>
</comment>
<dbReference type="InterPro" id="IPR005181">
    <property type="entry name" value="SASA"/>
</dbReference>
<dbReference type="GO" id="GO:0005524">
    <property type="term" value="F:ATP binding"/>
    <property type="evidence" value="ECO:0007669"/>
    <property type="project" value="InterPro"/>
</dbReference>
<dbReference type="InterPro" id="IPR036514">
    <property type="entry name" value="SGNH_hydro_sf"/>
</dbReference>
<keyword evidence="7" id="KW-0677">Repeat</keyword>
<feature type="region of interest" description="Disordered" evidence="12">
    <location>
        <begin position="365"/>
        <end position="417"/>
    </location>
</feature>
<dbReference type="Gene3D" id="3.80.10.10">
    <property type="entry name" value="Ribonuclease Inhibitor"/>
    <property type="match status" value="2"/>
</dbReference>
<dbReference type="InterPro" id="IPR032675">
    <property type="entry name" value="LRR_dom_sf"/>
</dbReference>
<gene>
    <name evidence="16" type="ORF">Ccrd_004641</name>
</gene>
<dbReference type="OMA" id="EMLIIHD"/>
<dbReference type="PROSITE" id="PS50011">
    <property type="entry name" value="PROTEIN_KINASE_DOM"/>
    <property type="match status" value="1"/>
</dbReference>
<dbReference type="Pfam" id="PF03629">
    <property type="entry name" value="SASA"/>
    <property type="match status" value="1"/>
</dbReference>
<dbReference type="PANTHER" id="PTHR48007:SF47">
    <property type="entry name" value="PROTEIN KINASE DOMAIN-CONTAINING PROTEIN"/>
    <property type="match status" value="1"/>
</dbReference>
<dbReference type="SMART" id="SM00369">
    <property type="entry name" value="LRR_TYP"/>
    <property type="match status" value="3"/>
</dbReference>
<evidence type="ECO:0000313" key="16">
    <source>
        <dbReference type="EMBL" id="KVH93306.1"/>
    </source>
</evidence>
<dbReference type="GO" id="GO:0006952">
    <property type="term" value="P:defense response"/>
    <property type="evidence" value="ECO:0007669"/>
    <property type="project" value="UniProtKB-ARBA"/>
</dbReference>
<dbReference type="Pfam" id="PF00560">
    <property type="entry name" value="LRR_1"/>
    <property type="match status" value="1"/>
</dbReference>
<evidence type="ECO:0000256" key="9">
    <source>
        <dbReference type="ARBA" id="ARBA00022989"/>
    </source>
</evidence>
<keyword evidence="9 13" id="KW-1133">Transmembrane helix</keyword>
<protein>
    <recommendedName>
        <fullName evidence="15">Protein kinase domain-containing protein</fullName>
    </recommendedName>
</protein>
<dbReference type="Gene3D" id="1.10.510.10">
    <property type="entry name" value="Transferase(Phosphotransferase) domain 1"/>
    <property type="match status" value="1"/>
</dbReference>
<keyword evidence="6 14" id="KW-0732">Signal</keyword>
<organism evidence="16 17">
    <name type="scientific">Cynara cardunculus var. scolymus</name>
    <name type="common">Globe artichoke</name>
    <name type="synonym">Cynara scolymus</name>
    <dbReference type="NCBI Taxonomy" id="59895"/>
    <lineage>
        <taxon>Eukaryota</taxon>
        <taxon>Viridiplantae</taxon>
        <taxon>Streptophyta</taxon>
        <taxon>Embryophyta</taxon>
        <taxon>Tracheophyta</taxon>
        <taxon>Spermatophyta</taxon>
        <taxon>Magnoliopsida</taxon>
        <taxon>eudicotyledons</taxon>
        <taxon>Gunneridae</taxon>
        <taxon>Pentapetalae</taxon>
        <taxon>asterids</taxon>
        <taxon>campanulids</taxon>
        <taxon>Asterales</taxon>
        <taxon>Asteraceae</taxon>
        <taxon>Carduoideae</taxon>
        <taxon>Cardueae</taxon>
        <taxon>Carduinae</taxon>
        <taxon>Cynara</taxon>
    </lineage>
</organism>
<feature type="transmembrane region" description="Helical" evidence="13">
    <location>
        <begin position="335"/>
        <end position="357"/>
    </location>
</feature>
<dbReference type="GO" id="GO:0016020">
    <property type="term" value="C:membrane"/>
    <property type="evidence" value="ECO:0007669"/>
    <property type="project" value="UniProtKB-SubCell"/>
</dbReference>
<accession>A0A103XM22</accession>
<evidence type="ECO:0000256" key="5">
    <source>
        <dbReference type="ARBA" id="ARBA00022692"/>
    </source>
</evidence>
<keyword evidence="10 13" id="KW-0472">Membrane</keyword>
<dbReference type="Pfam" id="PF00069">
    <property type="entry name" value="Pkinase"/>
    <property type="match status" value="1"/>
</dbReference>
<reference evidence="16 17" key="1">
    <citation type="journal article" date="2016" name="Sci. Rep.">
        <title>The genome sequence of the outbreeding globe artichoke constructed de novo incorporating a phase-aware low-pass sequencing strategy of F1 progeny.</title>
        <authorList>
            <person name="Scaglione D."/>
            <person name="Reyes-Chin-Wo S."/>
            <person name="Acquadro A."/>
            <person name="Froenicke L."/>
            <person name="Portis E."/>
            <person name="Beitel C."/>
            <person name="Tirone M."/>
            <person name="Mauro R."/>
            <person name="Lo Monaco A."/>
            <person name="Mauromicale G."/>
            <person name="Faccioli P."/>
            <person name="Cattivelli L."/>
            <person name="Rieseberg L."/>
            <person name="Michelmore R."/>
            <person name="Lanteri S."/>
        </authorList>
    </citation>
    <scope>NUCLEOTIDE SEQUENCE [LARGE SCALE GENOMIC DNA]</scope>
    <source>
        <strain evidence="16">2C</strain>
    </source>
</reference>
<evidence type="ECO:0000256" key="6">
    <source>
        <dbReference type="ARBA" id="ARBA00022729"/>
    </source>
</evidence>
<evidence type="ECO:0000256" key="7">
    <source>
        <dbReference type="ARBA" id="ARBA00022737"/>
    </source>
</evidence>
<proteinExistence type="inferred from homology"/>
<keyword evidence="5 13" id="KW-0812">Transmembrane</keyword>
<keyword evidence="4" id="KW-0433">Leucine-rich repeat</keyword>
<evidence type="ECO:0000256" key="4">
    <source>
        <dbReference type="ARBA" id="ARBA00022614"/>
    </source>
</evidence>
<comment type="caution">
    <text evidence="16">The sequence shown here is derived from an EMBL/GenBank/DDBJ whole genome shotgun (WGS) entry which is preliminary data.</text>
</comment>
<feature type="chain" id="PRO_5007118922" description="Protein kinase domain-containing protein" evidence="14">
    <location>
        <begin position="19"/>
        <end position="999"/>
    </location>
</feature>
<comment type="subcellular location">
    <subcellularLocation>
        <location evidence="1">Membrane</location>
        <topology evidence="1">Single-pass type I membrane protein</topology>
    </subcellularLocation>
</comment>
<dbReference type="FunFam" id="3.80.10.10:FF:000722">
    <property type="entry name" value="Leucine-rich repeat receptor-like protein kinase"/>
    <property type="match status" value="1"/>
</dbReference>
<evidence type="ECO:0000256" key="12">
    <source>
        <dbReference type="SAM" id="MobiDB-lite"/>
    </source>
</evidence>
<dbReference type="GO" id="GO:0004672">
    <property type="term" value="F:protein kinase activity"/>
    <property type="evidence" value="ECO:0007669"/>
    <property type="project" value="InterPro"/>
</dbReference>
<dbReference type="Gramene" id="KVH93306">
    <property type="protein sequence ID" value="KVH93306"/>
    <property type="gene ID" value="Ccrd_004641"/>
</dbReference>
<dbReference type="InterPro" id="IPR003591">
    <property type="entry name" value="Leu-rich_rpt_typical-subtyp"/>
</dbReference>
<feature type="signal peptide" evidence="14">
    <location>
        <begin position="1"/>
        <end position="18"/>
    </location>
</feature>
<dbReference type="PANTHER" id="PTHR48007">
    <property type="entry name" value="LEUCINE-RICH REPEAT RECEPTOR-LIKE PROTEIN KINASE PXC1"/>
    <property type="match status" value="1"/>
</dbReference>
<keyword evidence="3" id="KW-0597">Phosphoprotein</keyword>
<evidence type="ECO:0000256" key="13">
    <source>
        <dbReference type="SAM" id="Phobius"/>
    </source>
</evidence>
<dbReference type="AlphaFoldDB" id="A0A103XM22"/>
<feature type="compositionally biased region" description="Polar residues" evidence="12">
    <location>
        <begin position="382"/>
        <end position="397"/>
    </location>
</feature>
<dbReference type="SUPFAM" id="SSF56112">
    <property type="entry name" value="Protein kinase-like (PK-like)"/>
    <property type="match status" value="1"/>
</dbReference>
<dbReference type="Pfam" id="PF13855">
    <property type="entry name" value="LRR_8"/>
    <property type="match status" value="1"/>
</dbReference>
<dbReference type="InterPro" id="IPR001611">
    <property type="entry name" value="Leu-rich_rpt"/>
</dbReference>
<evidence type="ECO:0000256" key="1">
    <source>
        <dbReference type="ARBA" id="ARBA00004479"/>
    </source>
</evidence>
<sequence length="999" mass="108281">MIHLFFFFFFFFISSISALNSDGILLLSFKYSVLSDPFSVLDNWNYDDLTPCSWQGVTCEPTLQFDSNVVSLVLPDSHLLGSIPQDLGMLPHLRSLDLSNNSLNGTLPPSIFNSSVLESLSLSSNVISGELPELISGLHSLKVLNLSDNAFAGKLPEALASMNNLTAVSLKNNYFSGSIPGGFDHVEVLDLSFNLFNETLPLDFGGERLRYLNLSNNKLSGSVSPEFAGKIQAIATIDLSFNNLTGEIPQLLSLSNQKTEFFAGNLDLCGKPLDRMCTIPSSLSTPPNVTANGSASAAIAAIPKNIDSSPSSVNTPGTSAMADNHGGPKVKPAKIAAIVAGDLAGIGLLAILFLYAYKLRKKRMNQNQNPTTKIEESKISKDTTSTRPLSTTFSCLNGVTGDESSETATGSDSDHENDNLTIDVKQKCLVMVDGETELEIETLLKASAYVLGSSGSSIVYKAVLGGGSGGGGMAFAVRRIGDSGVERMREFENTIRIMAKLRHPNLLRVRGFYWGEDEKLVIYDYVSNGSLAGAGYSKLLLLPPSLHSIPFEVRLKIAKGVAMGLAYIHEKKHVHGNIKPSNILLTSEMDPVISDFGLEWLISGKHNYKTKGSNRHFGSKRSISSREEMMIHHDYHHSASSSPYMAPATGLLGCTSPYHAPESMKSLKLNPKWDVYSFGIVLLELISGKVFSERELGLWNTASSDIEDENSILKLVDMSIRSDIDGRRDATLACFKLGFKFGDPQVATMGITSSTQKDDQPTTTTTKKQIFILSGQSNMAGRGGVKNKHWDGIVPRDCQPDPSIIHRLNANLIWETAQEPLHADIDTKKICGVGPGMSFANAVKDYINGVIDLVPCAVGGTAIKEWGKGEKLYEDMVRRAKSAASSGGEIKAMLWYQGESDTSSKNVAESYKTNMETLIHNVRSDLGLPSLPIIQVAIASGDAKYMEVVREAQKAIDLPNVVCVDAKGLELKEDNLHLTTESQVQLGHMLADAYLAHFG</sequence>
<evidence type="ECO:0000259" key="15">
    <source>
        <dbReference type="PROSITE" id="PS50011"/>
    </source>
</evidence>